<dbReference type="SUPFAM" id="SSF102588">
    <property type="entry name" value="LmbE-like"/>
    <property type="match status" value="1"/>
</dbReference>
<dbReference type="AlphaFoldDB" id="A0A348B426"/>
<protein>
    <recommendedName>
        <fullName evidence="4">PIG-L family deacetylase</fullName>
    </recommendedName>
</protein>
<sequence>MILLSPHPDDLALSIGGILSLGLLNGYSAVTVFTESRYSPAAMIPPSEVSAARRAEDLRYFSSLGASVTHLGFPDTSMRGYISLKGDGRYIDPILHKVTSTLRELLKGQDLVVAPLGLGGHVDHETVRRGAELSGEPLILYEDLPYASDFDDNEIRLAASGYKPLLFDVTRVFGRKLDGLSAYRTQITRRDLNSVVRYARRLLPGGYGERLWVNYRSWEEISRRAWASALATFSQEE</sequence>
<dbReference type="EMBL" id="AP018553">
    <property type="protein sequence ID" value="BBD72928.1"/>
    <property type="molecule type" value="Genomic_DNA"/>
</dbReference>
<reference evidence="2" key="1">
    <citation type="journal article" date="2014" name="Int. J. Syst. Evol. Microbiol.">
        <title>Complete genome sequence of Corynebacterium casei LMG S-19264T (=DSM 44701T), isolated from a smear-ripened cheese.</title>
        <authorList>
            <consortium name="US DOE Joint Genome Institute (JGI-PGF)"/>
            <person name="Walter F."/>
            <person name="Albersmeier A."/>
            <person name="Kalinowski J."/>
            <person name="Ruckert C."/>
        </authorList>
    </citation>
    <scope>NUCLEOTIDE SEQUENCE</scope>
    <source>
        <strain evidence="2">JCM 31740</strain>
    </source>
</reference>
<accession>A0A348B426</accession>
<dbReference type="GeneID" id="38666835"/>
<dbReference type="Proteomes" id="UP000276741">
    <property type="component" value="Chromosome"/>
</dbReference>
<evidence type="ECO:0000313" key="3">
    <source>
        <dbReference type="Proteomes" id="UP000276741"/>
    </source>
</evidence>
<reference evidence="3" key="2">
    <citation type="submission" date="2018-04" db="EMBL/GenBank/DDBJ databases">
        <title>Complete genome sequence of Sulfodiicoccus acidiphilus strain HS-1.</title>
        <authorList>
            <person name="Sakai H.D."/>
            <person name="Kurosawa N."/>
        </authorList>
    </citation>
    <scope>NUCLEOTIDE SEQUENCE [LARGE SCALE GENOMIC DNA]</scope>
    <source>
        <strain evidence="3">HS-1</strain>
    </source>
</reference>
<proteinExistence type="predicted"/>
<dbReference type="Gene3D" id="3.40.50.10320">
    <property type="entry name" value="LmbE-like"/>
    <property type="match status" value="1"/>
</dbReference>
<reference evidence="2" key="4">
    <citation type="submission" date="2020-09" db="EMBL/GenBank/DDBJ databases">
        <authorList>
            <person name="Sun Q."/>
            <person name="Ohkuma M."/>
        </authorList>
    </citation>
    <scope>NUCLEOTIDE SEQUENCE</scope>
    <source>
        <strain evidence="2">JCM 31740</strain>
    </source>
</reference>
<dbReference type="InterPro" id="IPR024078">
    <property type="entry name" value="LmbE-like_dom_sf"/>
</dbReference>
<name>A0A348B426_9CREN</name>
<dbReference type="Proteomes" id="UP000616143">
    <property type="component" value="Unassembled WGS sequence"/>
</dbReference>
<dbReference type="RefSeq" id="WP_126450127.1">
    <property type="nucleotide sequence ID" value="NZ_AP018553.1"/>
</dbReference>
<keyword evidence="3" id="KW-1185">Reference proteome</keyword>
<dbReference type="KEGG" id="sacd:HS1genome_1317"/>
<dbReference type="InterPro" id="IPR003737">
    <property type="entry name" value="GlcNAc_PI_deacetylase-related"/>
</dbReference>
<gene>
    <name evidence="2" type="ORF">GCM10007116_02350</name>
    <name evidence="1" type="ORF">HS1genome_1317</name>
</gene>
<evidence type="ECO:0008006" key="4">
    <source>
        <dbReference type="Google" id="ProtNLM"/>
    </source>
</evidence>
<evidence type="ECO:0000313" key="1">
    <source>
        <dbReference type="EMBL" id="BBD72928.1"/>
    </source>
</evidence>
<dbReference type="Pfam" id="PF02585">
    <property type="entry name" value="PIG-L"/>
    <property type="match status" value="1"/>
</dbReference>
<organism evidence="1 3">
    <name type="scientific">Sulfodiicoccus acidiphilus</name>
    <dbReference type="NCBI Taxonomy" id="1670455"/>
    <lineage>
        <taxon>Archaea</taxon>
        <taxon>Thermoproteota</taxon>
        <taxon>Thermoprotei</taxon>
        <taxon>Sulfolobales</taxon>
        <taxon>Sulfolobaceae</taxon>
        <taxon>Sulfodiicoccus</taxon>
    </lineage>
</organism>
<evidence type="ECO:0000313" key="2">
    <source>
        <dbReference type="EMBL" id="GGT87933.1"/>
    </source>
</evidence>
<reference evidence="1" key="3">
    <citation type="journal article" date="2019" name="BMC Res. Notes">
        <title>Complete genome sequence of the Sulfodiicoccus acidiphilus strain HS-1T, the first crenarchaeon that lacks polB3, isolated from an acidic hot spring in Ohwaku-dani, Hakone, Japan.</title>
        <authorList>
            <person name="Sakai H.D."/>
            <person name="Kurosawa N."/>
        </authorList>
    </citation>
    <scope>NUCLEOTIDE SEQUENCE</scope>
    <source>
        <strain evidence="1">HS-1</strain>
    </source>
</reference>
<dbReference type="EMBL" id="BMQS01000002">
    <property type="protein sequence ID" value="GGT87933.1"/>
    <property type="molecule type" value="Genomic_DNA"/>
</dbReference>